<evidence type="ECO:0000256" key="1">
    <source>
        <dbReference type="SAM" id="Phobius"/>
    </source>
</evidence>
<organism evidence="2 3">
    <name type="scientific">Chryseolinea serpens</name>
    <dbReference type="NCBI Taxonomy" id="947013"/>
    <lineage>
        <taxon>Bacteria</taxon>
        <taxon>Pseudomonadati</taxon>
        <taxon>Bacteroidota</taxon>
        <taxon>Cytophagia</taxon>
        <taxon>Cytophagales</taxon>
        <taxon>Fulvivirgaceae</taxon>
        <taxon>Chryseolinea</taxon>
    </lineage>
</organism>
<dbReference type="Pfam" id="PF20181">
    <property type="entry name" value="DUF6544"/>
    <property type="match status" value="1"/>
</dbReference>
<sequence length="371" mass="41454">MIRLIFAVPLMLHGLIHLMGFSKEWNLGPPSMLKHKTTIPLTTLAAKTAGLLWLFACCLLMSTAALYLAQKDWYWMVGIGGVGLSQGLIIVYWHDAKYATILNLIILVILIVAGAQSNFDKAVEDEVSTMLHTSALVSPAVASSRRAELPAVVQKWLTASGAFDRPVRAIRISQSGAMRTTPGGKWMDFQATQFCTIDPPAFNWKAKISAAPMIFIAGRDKYANGKGQMLIKPMAVYTLANATGNEIDQGTMLRFLSEMIWYPEAATMDYIRWEEVAPDQALATMTYKGVTATGTFTFHPNGLVQRFSAERYGDFQGEFRKETWQVDVTGYQKMSNREIPYACEVTWKLKSGDFMWLKQEITQIEYIATSK</sequence>
<dbReference type="InterPro" id="IPR046674">
    <property type="entry name" value="DUF6544"/>
</dbReference>
<feature type="transmembrane region" description="Helical" evidence="1">
    <location>
        <begin position="98"/>
        <end position="115"/>
    </location>
</feature>
<protein>
    <submittedName>
        <fullName evidence="2">Uncharacterized protein</fullName>
    </submittedName>
</protein>
<feature type="transmembrane region" description="Helical" evidence="1">
    <location>
        <begin position="73"/>
        <end position="92"/>
    </location>
</feature>
<keyword evidence="1" id="KW-0812">Transmembrane</keyword>
<keyword evidence="1" id="KW-0472">Membrane</keyword>
<keyword evidence="1" id="KW-1133">Transmembrane helix</keyword>
<keyword evidence="3" id="KW-1185">Reference proteome</keyword>
<dbReference type="STRING" id="947013.SAMN04488109_1552"/>
<evidence type="ECO:0000313" key="2">
    <source>
        <dbReference type="EMBL" id="SHG72155.1"/>
    </source>
</evidence>
<dbReference type="RefSeq" id="WP_178377045.1">
    <property type="nucleotide sequence ID" value="NZ_FQWQ01000001.1"/>
</dbReference>
<name>A0A1M5M4E8_9BACT</name>
<accession>A0A1M5M4E8</accession>
<dbReference type="EMBL" id="FQWQ01000001">
    <property type="protein sequence ID" value="SHG72155.1"/>
    <property type="molecule type" value="Genomic_DNA"/>
</dbReference>
<gene>
    <name evidence="2" type="ORF">SAMN04488109_1552</name>
</gene>
<evidence type="ECO:0000313" key="3">
    <source>
        <dbReference type="Proteomes" id="UP000184212"/>
    </source>
</evidence>
<proteinExistence type="predicted"/>
<reference evidence="2 3" key="1">
    <citation type="submission" date="2016-11" db="EMBL/GenBank/DDBJ databases">
        <authorList>
            <person name="Jaros S."/>
            <person name="Januszkiewicz K."/>
            <person name="Wedrychowicz H."/>
        </authorList>
    </citation>
    <scope>NUCLEOTIDE SEQUENCE [LARGE SCALE GENOMIC DNA]</scope>
    <source>
        <strain evidence="2 3">DSM 24574</strain>
    </source>
</reference>
<feature type="transmembrane region" description="Helical" evidence="1">
    <location>
        <begin position="44"/>
        <end position="66"/>
    </location>
</feature>
<dbReference type="AlphaFoldDB" id="A0A1M5M4E8"/>
<dbReference type="Proteomes" id="UP000184212">
    <property type="component" value="Unassembled WGS sequence"/>
</dbReference>